<dbReference type="Pfam" id="PF25583">
    <property type="entry name" value="WCX"/>
    <property type="match status" value="1"/>
</dbReference>
<protein>
    <submittedName>
        <fullName evidence="3">WYL domain-containing protein</fullName>
    </submittedName>
</protein>
<keyword evidence="4" id="KW-1185">Reference proteome</keyword>
<dbReference type="SUPFAM" id="SSF46785">
    <property type="entry name" value="Winged helix' DNA-binding domain"/>
    <property type="match status" value="1"/>
</dbReference>
<dbReference type="KEGG" id="mpec:B9O19_01976"/>
<dbReference type="PROSITE" id="PS52050">
    <property type="entry name" value="WYL"/>
    <property type="match status" value="1"/>
</dbReference>
<dbReference type="AlphaFoldDB" id="A0A2K9P4D3"/>
<proteinExistence type="predicted"/>
<dbReference type="GeneID" id="98063353"/>
<evidence type="ECO:0000259" key="1">
    <source>
        <dbReference type="Pfam" id="PF13280"/>
    </source>
</evidence>
<dbReference type="EMBL" id="CP020991">
    <property type="protein sequence ID" value="AUO20123.1"/>
    <property type="molecule type" value="Genomic_DNA"/>
</dbReference>
<dbReference type="PANTHER" id="PTHR34580">
    <property type="match status" value="1"/>
</dbReference>
<accession>A0A2K9P4D3</accession>
<gene>
    <name evidence="3" type="ORF">B9O19_01976</name>
</gene>
<evidence type="ECO:0000313" key="4">
    <source>
        <dbReference type="Proteomes" id="UP000235589"/>
    </source>
</evidence>
<dbReference type="Proteomes" id="UP000235589">
    <property type="component" value="Chromosome"/>
</dbReference>
<name>A0A2K9P4D3_9FIRM</name>
<dbReference type="InterPro" id="IPR026881">
    <property type="entry name" value="WYL_dom"/>
</dbReference>
<reference evidence="3 4" key="1">
    <citation type="submission" date="2017-04" db="EMBL/GenBank/DDBJ databases">
        <title>Monoglobus pectinilyticus 14 draft genome.</title>
        <authorList>
            <person name="Kim C."/>
            <person name="Rosendale D.I."/>
            <person name="Kelly W.J."/>
            <person name="Tannock G.W."/>
            <person name="Patchett M.L."/>
            <person name="Jordens J.Z."/>
        </authorList>
    </citation>
    <scope>NUCLEOTIDE SEQUENCE [LARGE SCALE GENOMIC DNA]</scope>
    <source>
        <strain evidence="3 4">14</strain>
    </source>
</reference>
<dbReference type="OrthoDB" id="9772503at2"/>
<dbReference type="PANTHER" id="PTHR34580:SF1">
    <property type="entry name" value="PROTEIN PAFC"/>
    <property type="match status" value="1"/>
</dbReference>
<evidence type="ECO:0000259" key="2">
    <source>
        <dbReference type="Pfam" id="PF25583"/>
    </source>
</evidence>
<dbReference type="Pfam" id="PF13280">
    <property type="entry name" value="WYL"/>
    <property type="match status" value="1"/>
</dbReference>
<feature type="domain" description="WCX" evidence="2">
    <location>
        <begin position="246"/>
        <end position="320"/>
    </location>
</feature>
<organism evidence="3 4">
    <name type="scientific">Monoglobus pectinilyticus</name>
    <dbReference type="NCBI Taxonomy" id="1981510"/>
    <lineage>
        <taxon>Bacteria</taxon>
        <taxon>Bacillati</taxon>
        <taxon>Bacillota</taxon>
        <taxon>Clostridia</taxon>
        <taxon>Monoglobales</taxon>
        <taxon>Monoglobaceae</taxon>
        <taxon>Monoglobus</taxon>
    </lineage>
</organism>
<feature type="domain" description="WYL" evidence="1">
    <location>
        <begin position="143"/>
        <end position="216"/>
    </location>
</feature>
<evidence type="ECO:0000313" key="3">
    <source>
        <dbReference type="EMBL" id="AUO20123.1"/>
    </source>
</evidence>
<sequence length="322" mass="37404">MPKSANQKLRLLFEREILLRETDEENPISTKQLISRLEDCGVQAERKTIYSDIEALSLYGMDIIKVSGKNGGYYVGERDFELPELKLLVDAVQTSKFITKKKSAELIGKIERLTSKYQAQVLHRQVYVSARIKNMNESIYYNVDKIYQGIDENKQIEFFYMEYNLDKKRVPRRNGKRYKISPYALTWNDDNYYLIGYDGQSDTIKHYRVDKMENIVVLKENREGETNIDIGEYSKKVFSMFGGSEESVTLNFDNRFIGVVIDRFGTDIPVIKTDSEHFETSVTVKISPQFFGWLASLGRGVKIISPISVKDRYKEHIQSILE</sequence>
<dbReference type="InterPro" id="IPR036390">
    <property type="entry name" value="WH_DNA-bd_sf"/>
</dbReference>
<dbReference type="InterPro" id="IPR057727">
    <property type="entry name" value="WCX_dom"/>
</dbReference>
<dbReference type="InterPro" id="IPR051534">
    <property type="entry name" value="CBASS_pafABC_assoc_protein"/>
</dbReference>
<dbReference type="RefSeq" id="WP_102366262.1">
    <property type="nucleotide sequence ID" value="NZ_CP020991.1"/>
</dbReference>